<reference evidence="1 2" key="1">
    <citation type="journal article" date="2023" name="Hortic Res">
        <title>Pangenome of water caltrop reveals structural variations and asymmetric subgenome divergence after allopolyploidization.</title>
        <authorList>
            <person name="Zhang X."/>
            <person name="Chen Y."/>
            <person name="Wang L."/>
            <person name="Yuan Y."/>
            <person name="Fang M."/>
            <person name="Shi L."/>
            <person name="Lu R."/>
            <person name="Comes H.P."/>
            <person name="Ma Y."/>
            <person name="Chen Y."/>
            <person name="Huang G."/>
            <person name="Zhou Y."/>
            <person name="Zheng Z."/>
            <person name="Qiu Y."/>
        </authorList>
    </citation>
    <scope>NUCLEOTIDE SEQUENCE [LARGE SCALE GENOMIC DNA]</scope>
    <source>
        <strain evidence="1">F231</strain>
    </source>
</reference>
<accession>A0AAN7N512</accession>
<gene>
    <name evidence="1" type="ORF">SAY86_004723</name>
</gene>
<evidence type="ECO:0000313" key="2">
    <source>
        <dbReference type="Proteomes" id="UP001346149"/>
    </source>
</evidence>
<name>A0AAN7N512_TRANT</name>
<dbReference type="EMBL" id="JAXQNO010000001">
    <property type="protein sequence ID" value="KAK4804906.1"/>
    <property type="molecule type" value="Genomic_DNA"/>
</dbReference>
<dbReference type="Proteomes" id="UP001346149">
    <property type="component" value="Unassembled WGS sequence"/>
</dbReference>
<dbReference type="Pfam" id="PF07279">
    <property type="entry name" value="DUF1442"/>
    <property type="match status" value="1"/>
</dbReference>
<comment type="caution">
    <text evidence="1">The sequence shown here is derived from an EMBL/GenBank/DDBJ whole genome shotgun (WGS) entry which is preliminary data.</text>
</comment>
<dbReference type="InterPro" id="IPR009902">
    <property type="entry name" value="DUF1442"/>
</dbReference>
<dbReference type="PANTHER" id="PTHR33593">
    <property type="entry name" value="DUF1442 FAMILY PROTEIN"/>
    <property type="match status" value="1"/>
</dbReference>
<keyword evidence="2" id="KW-1185">Reference proteome</keyword>
<sequence>MKLTWSPERASKAYIDTVTACKTYKESGVPELVSAMAAGWNAQLILETWALGNPIFTSIGLTVSRRHTAGRHVCVVPDEDSRSEYIKMVEGTVGAATEVLIFGEAIEEVMERLEGIEFMVVDCRLEDFCKLLKMARLGDRGAVLVCKNASSRNLSGFRWGAVLEGRRPSQVQRRLVRSVFLPVGKGLDIAEVGKAAVGSRVSIMNPARRSSSGSRDEYYYRLAIILVLVP</sequence>
<organism evidence="1 2">
    <name type="scientific">Trapa natans</name>
    <name type="common">Water chestnut</name>
    <dbReference type="NCBI Taxonomy" id="22666"/>
    <lineage>
        <taxon>Eukaryota</taxon>
        <taxon>Viridiplantae</taxon>
        <taxon>Streptophyta</taxon>
        <taxon>Embryophyta</taxon>
        <taxon>Tracheophyta</taxon>
        <taxon>Spermatophyta</taxon>
        <taxon>Magnoliopsida</taxon>
        <taxon>eudicotyledons</taxon>
        <taxon>Gunneridae</taxon>
        <taxon>Pentapetalae</taxon>
        <taxon>rosids</taxon>
        <taxon>malvids</taxon>
        <taxon>Myrtales</taxon>
        <taxon>Lythraceae</taxon>
        <taxon>Trapa</taxon>
    </lineage>
</organism>
<dbReference type="PANTHER" id="PTHR33593:SF2">
    <property type="entry name" value="ANKYRIN REPEAT_KH DOMAIN PROTEIN (DUF1442)"/>
    <property type="match status" value="1"/>
</dbReference>
<dbReference type="AlphaFoldDB" id="A0AAN7N512"/>
<protein>
    <submittedName>
        <fullName evidence="1">Uncharacterized protein</fullName>
    </submittedName>
</protein>
<proteinExistence type="predicted"/>
<evidence type="ECO:0000313" key="1">
    <source>
        <dbReference type="EMBL" id="KAK4804906.1"/>
    </source>
</evidence>